<evidence type="ECO:0000313" key="5">
    <source>
        <dbReference type="Proteomes" id="UP000184522"/>
    </source>
</evidence>
<organism evidence="4 5">
    <name type="scientific">Winogradskyella jejuensis</name>
    <dbReference type="NCBI Taxonomy" id="1089305"/>
    <lineage>
        <taxon>Bacteria</taxon>
        <taxon>Pseudomonadati</taxon>
        <taxon>Bacteroidota</taxon>
        <taxon>Flavobacteriia</taxon>
        <taxon>Flavobacteriales</taxon>
        <taxon>Flavobacteriaceae</taxon>
        <taxon>Winogradskyella</taxon>
    </lineage>
</organism>
<accession>A0A1M5SNW7</accession>
<dbReference type="OrthoDB" id="9809908at2"/>
<proteinExistence type="predicted"/>
<dbReference type="Pfam" id="PF06580">
    <property type="entry name" value="His_kinase"/>
    <property type="match status" value="1"/>
</dbReference>
<dbReference type="InterPro" id="IPR050640">
    <property type="entry name" value="Bact_2-comp_sensor_kinase"/>
</dbReference>
<feature type="transmembrane region" description="Helical" evidence="1">
    <location>
        <begin position="120"/>
        <end position="141"/>
    </location>
</feature>
<feature type="domain" description="2TM" evidence="3">
    <location>
        <begin position="364"/>
        <end position="443"/>
    </location>
</feature>
<evidence type="ECO:0000256" key="1">
    <source>
        <dbReference type="SAM" id="Phobius"/>
    </source>
</evidence>
<evidence type="ECO:0000259" key="2">
    <source>
        <dbReference type="Pfam" id="PF06580"/>
    </source>
</evidence>
<keyword evidence="1" id="KW-0472">Membrane</keyword>
<dbReference type="Proteomes" id="UP000184522">
    <property type="component" value="Unassembled WGS sequence"/>
</dbReference>
<gene>
    <name evidence="4" type="ORF">SAMN05444148_1922</name>
</gene>
<dbReference type="RefSeq" id="WP_073085871.1">
    <property type="nucleotide sequence ID" value="NZ_FQWS01000002.1"/>
</dbReference>
<feature type="transmembrane region" description="Helical" evidence="1">
    <location>
        <begin position="402"/>
        <end position="423"/>
    </location>
</feature>
<dbReference type="InterPro" id="IPR025698">
    <property type="entry name" value="2TM_dom"/>
</dbReference>
<protein>
    <submittedName>
        <fullName evidence="4">2TM domain-containing protein</fullName>
    </submittedName>
</protein>
<sequence>MKNIGKIIGTGILVAMVIMTIDQGIRYFSGSFSGFNSIFFRNFGYYVLYSVPLTLVNSLFFDYLNEKVIWNNYKKYRIIIGFIGSVILTLLTIFIIRVVIEVIIEGETWKEFKATESSEFYFSALLITLVISLFFHAVYYYRELQKTKVKEQKFIAGTASAKFDALKNQLDPHFLFNSLNVLTSLIEENPESAQKFTTSLSKVYRYVLEQKNKDLVTVDEELKFAKTYMSLLKMRFEDSIIFEIPEEASNPESRVVPLSLQLLLENAVKHNMVTSSKPLHIKIYEDGGYLVVMNNLQPKQIVKKSSGVGLENIKQRYKLLSNKKVIINQRAQDFAVAIPMLTKQVSIMRQSQLPQNRLDESYVKARKRLEELKAFYGSLVSYCLVIPFLIFIWYRYSSHTIQWFWFPMLGWGLSLCFQAYKVFIGDGAFGARWEERKIQEYMRKEEENNRWN</sequence>
<feature type="transmembrane region" description="Helical" evidence="1">
    <location>
        <begin position="76"/>
        <end position="100"/>
    </location>
</feature>
<dbReference type="AlphaFoldDB" id="A0A1M5SNW7"/>
<feature type="transmembrane region" description="Helical" evidence="1">
    <location>
        <begin position="45"/>
        <end position="64"/>
    </location>
</feature>
<keyword evidence="5" id="KW-1185">Reference proteome</keyword>
<feature type="transmembrane region" description="Helical" evidence="1">
    <location>
        <begin position="374"/>
        <end position="396"/>
    </location>
</feature>
<reference evidence="5" key="1">
    <citation type="submission" date="2016-11" db="EMBL/GenBank/DDBJ databases">
        <authorList>
            <person name="Varghese N."/>
            <person name="Submissions S."/>
        </authorList>
    </citation>
    <scope>NUCLEOTIDE SEQUENCE [LARGE SCALE GENOMIC DNA]</scope>
    <source>
        <strain evidence="5">DSM 25330</strain>
    </source>
</reference>
<dbReference type="GO" id="GO:0016020">
    <property type="term" value="C:membrane"/>
    <property type="evidence" value="ECO:0007669"/>
    <property type="project" value="InterPro"/>
</dbReference>
<dbReference type="Pfam" id="PF13239">
    <property type="entry name" value="2TM"/>
    <property type="match status" value="1"/>
</dbReference>
<dbReference type="GO" id="GO:0000155">
    <property type="term" value="F:phosphorelay sensor kinase activity"/>
    <property type="evidence" value="ECO:0007669"/>
    <property type="project" value="InterPro"/>
</dbReference>
<dbReference type="Gene3D" id="3.30.565.10">
    <property type="entry name" value="Histidine kinase-like ATPase, C-terminal domain"/>
    <property type="match status" value="1"/>
</dbReference>
<dbReference type="STRING" id="1089305.SAMN05444148_1922"/>
<dbReference type="PANTHER" id="PTHR34220">
    <property type="entry name" value="SENSOR HISTIDINE KINASE YPDA"/>
    <property type="match status" value="1"/>
</dbReference>
<name>A0A1M5SNW7_9FLAO</name>
<dbReference type="EMBL" id="FQWS01000002">
    <property type="protein sequence ID" value="SHH40192.1"/>
    <property type="molecule type" value="Genomic_DNA"/>
</dbReference>
<dbReference type="PANTHER" id="PTHR34220:SF7">
    <property type="entry name" value="SENSOR HISTIDINE KINASE YPDA"/>
    <property type="match status" value="1"/>
</dbReference>
<dbReference type="InterPro" id="IPR036890">
    <property type="entry name" value="HATPase_C_sf"/>
</dbReference>
<evidence type="ECO:0000313" key="4">
    <source>
        <dbReference type="EMBL" id="SHH40192.1"/>
    </source>
</evidence>
<keyword evidence="1" id="KW-0812">Transmembrane</keyword>
<keyword evidence="1" id="KW-1133">Transmembrane helix</keyword>
<feature type="transmembrane region" description="Helical" evidence="1">
    <location>
        <begin position="7"/>
        <end position="25"/>
    </location>
</feature>
<evidence type="ECO:0000259" key="3">
    <source>
        <dbReference type="Pfam" id="PF13239"/>
    </source>
</evidence>
<feature type="domain" description="Signal transduction histidine kinase internal region" evidence="2">
    <location>
        <begin position="161"/>
        <end position="239"/>
    </location>
</feature>
<dbReference type="InterPro" id="IPR010559">
    <property type="entry name" value="Sig_transdc_His_kin_internal"/>
</dbReference>